<dbReference type="EMBL" id="CP036455">
    <property type="protein sequence ID" value="QBI52743.1"/>
    <property type="molecule type" value="Genomic_DNA"/>
</dbReference>
<name>A0A4P6PXD9_9ACTN</name>
<feature type="compositionally biased region" description="Low complexity" evidence="1">
    <location>
        <begin position="73"/>
        <end position="82"/>
    </location>
</feature>
<gene>
    <name evidence="2" type="ORF">EKD16_04680</name>
</gene>
<sequence>MGWARAHRTGCSPVAAADEAARALRGDACAQRAGCPPVTAADGAGRVRCAALWSAGGGWSCLESGGDGGGGLSLRSPGRVPAGDGGRRGRRRQQRGRAFGGRRWSAAPAAGGRVPGAPPGCRRGPDAGLPAAVMQPDRGHEMHVGAASSASAPPRGAALAPSFRDTKQHGVVCPPMPEFPAGLPPRCGGDGARGAPNGAKTAPGATFRAPRGRRTRRRRPHNGHRAPKVHPIGRRRSRRRHTGAMSAVSSPPAPDPARHRAVRAPATAPRRAGPSAGAGPAGTRRHHAGQPASVGPLCRSIRR</sequence>
<evidence type="ECO:0000256" key="1">
    <source>
        <dbReference type="SAM" id="MobiDB-lite"/>
    </source>
</evidence>
<feature type="compositionally biased region" description="Basic residues" evidence="1">
    <location>
        <begin position="210"/>
        <end position="242"/>
    </location>
</feature>
<accession>A0A4P6PXD9</accession>
<feature type="compositionally biased region" description="Low complexity" evidence="1">
    <location>
        <begin position="119"/>
        <end position="128"/>
    </location>
</feature>
<evidence type="ECO:0000313" key="3">
    <source>
        <dbReference type="Proteomes" id="UP000292235"/>
    </source>
</evidence>
<dbReference type="KEGG" id="strr:EKD16_04680"/>
<evidence type="ECO:0000313" key="2">
    <source>
        <dbReference type="EMBL" id="QBI52743.1"/>
    </source>
</evidence>
<feature type="region of interest" description="Disordered" evidence="1">
    <location>
        <begin position="66"/>
        <end position="133"/>
    </location>
</feature>
<dbReference type="Proteomes" id="UP000292235">
    <property type="component" value="Chromosome"/>
</dbReference>
<feature type="compositionally biased region" description="Low complexity" evidence="1">
    <location>
        <begin position="263"/>
        <end position="282"/>
    </location>
</feature>
<keyword evidence="3" id="KW-1185">Reference proteome</keyword>
<organism evidence="2 3">
    <name type="scientific">Streptomonospora litoralis</name>
    <dbReference type="NCBI Taxonomy" id="2498135"/>
    <lineage>
        <taxon>Bacteria</taxon>
        <taxon>Bacillati</taxon>
        <taxon>Actinomycetota</taxon>
        <taxon>Actinomycetes</taxon>
        <taxon>Streptosporangiales</taxon>
        <taxon>Nocardiopsidaceae</taxon>
        <taxon>Streptomonospora</taxon>
    </lineage>
</organism>
<feature type="compositionally biased region" description="Low complexity" evidence="1">
    <location>
        <begin position="101"/>
        <end position="112"/>
    </location>
</feature>
<proteinExistence type="predicted"/>
<dbReference type="AlphaFoldDB" id="A0A4P6PXD9"/>
<feature type="region of interest" description="Disordered" evidence="1">
    <location>
        <begin position="184"/>
        <end position="303"/>
    </location>
</feature>
<reference evidence="2 3" key="1">
    <citation type="submission" date="2019-02" db="EMBL/GenBank/DDBJ databases">
        <authorList>
            <person name="Khodamoradi S."/>
            <person name="Hahnke R.L."/>
            <person name="Kaempfer P."/>
            <person name="Schumann P."/>
            <person name="Rohde M."/>
            <person name="Steinert M."/>
            <person name="Luzhetskyy A."/>
            <person name="Wink J."/>
            <person name="Ruckert C."/>
        </authorList>
    </citation>
    <scope>NUCLEOTIDE SEQUENCE [LARGE SCALE GENOMIC DNA]</scope>
    <source>
        <strain evidence="2 3">M2</strain>
    </source>
</reference>
<protein>
    <submittedName>
        <fullName evidence="2">Uncharacterized protein</fullName>
    </submittedName>
</protein>